<protein>
    <submittedName>
        <fullName evidence="2">DUF2986 domain-containing protein</fullName>
    </submittedName>
</protein>
<dbReference type="RefSeq" id="WP_083185443.1">
    <property type="nucleotide sequence ID" value="NZ_CBCRZR010000013.1"/>
</dbReference>
<keyword evidence="3" id="KW-1185">Reference proteome</keyword>
<evidence type="ECO:0000313" key="2">
    <source>
        <dbReference type="EMBL" id="ORC56903.1"/>
    </source>
</evidence>
<evidence type="ECO:0000256" key="1">
    <source>
        <dbReference type="SAM" id="MobiDB-lite"/>
    </source>
</evidence>
<organism evidence="2 3">
    <name type="scientific">Pseudomonas floridensis</name>
    <dbReference type="NCBI Taxonomy" id="1958950"/>
    <lineage>
        <taxon>Bacteria</taxon>
        <taxon>Pseudomonadati</taxon>
        <taxon>Pseudomonadota</taxon>
        <taxon>Gammaproteobacteria</taxon>
        <taxon>Pseudomonadales</taxon>
        <taxon>Pseudomonadaceae</taxon>
        <taxon>Pseudomonas</taxon>
    </lineage>
</organism>
<accession>A0A1X0N0M6</accession>
<proteinExistence type="predicted"/>
<dbReference type="EMBL" id="MUIO01000094">
    <property type="protein sequence ID" value="ORC56903.1"/>
    <property type="molecule type" value="Genomic_DNA"/>
</dbReference>
<evidence type="ECO:0000313" key="3">
    <source>
        <dbReference type="Proteomes" id="UP000192815"/>
    </source>
</evidence>
<dbReference type="InterPro" id="IPR021677">
    <property type="entry name" value="DUF2986"/>
</dbReference>
<name>A0A1X0N0M6_9PSED</name>
<dbReference type="Pfam" id="PF11661">
    <property type="entry name" value="DUF2986"/>
    <property type="match status" value="1"/>
</dbReference>
<reference evidence="3" key="1">
    <citation type="submission" date="2017-02" db="EMBL/GenBank/DDBJ databases">
        <title>Pseudomonas floridae sp. nov., a novel pathogenic bacterial species isolated from tomato.</title>
        <authorList>
            <person name="Timilsina S."/>
            <person name="Vallad G.E."/>
            <person name="Jones J.B."/>
        </authorList>
    </citation>
    <scope>NUCLEOTIDE SEQUENCE [LARGE SCALE GENOMIC DNA]</scope>
    <source>
        <strain evidence="3">GEV388</strain>
    </source>
</reference>
<feature type="region of interest" description="Disordered" evidence="1">
    <location>
        <begin position="13"/>
        <end position="34"/>
    </location>
</feature>
<dbReference type="Proteomes" id="UP000192815">
    <property type="component" value="Unassembled WGS sequence"/>
</dbReference>
<gene>
    <name evidence="2" type="ORF">BZK31_22050</name>
</gene>
<sequence>MNRRKKINQLLKANAKKASAKLAPRKKSTYVSKADRAKLEAEAGQDSVTVSES</sequence>
<dbReference type="AlphaFoldDB" id="A0A1X0N0M6"/>
<feature type="compositionally biased region" description="Basic residues" evidence="1">
    <location>
        <begin position="14"/>
        <end position="28"/>
    </location>
</feature>
<dbReference type="OrthoDB" id="6107736at2"/>
<comment type="caution">
    <text evidence="2">The sequence shown here is derived from an EMBL/GenBank/DDBJ whole genome shotgun (WGS) entry which is preliminary data.</text>
</comment>